<comment type="caution">
    <text evidence="5">The sequence shown here is derived from an EMBL/GenBank/DDBJ whole genome shotgun (WGS) entry which is preliminary data.</text>
</comment>
<dbReference type="OrthoDB" id="9803188at2"/>
<dbReference type="Pfam" id="PF00589">
    <property type="entry name" value="Phage_integrase"/>
    <property type="match status" value="1"/>
</dbReference>
<dbReference type="InterPro" id="IPR013762">
    <property type="entry name" value="Integrase-like_cat_sf"/>
</dbReference>
<dbReference type="InterPro" id="IPR011010">
    <property type="entry name" value="DNA_brk_join_enz"/>
</dbReference>
<dbReference type="EMBL" id="ADKX01000046">
    <property type="protein sequence ID" value="EFW03519.1"/>
    <property type="molecule type" value="Genomic_DNA"/>
</dbReference>
<comment type="similarity">
    <text evidence="1">Belongs to the 'phage' integrase family.</text>
</comment>
<evidence type="ECO:0000256" key="2">
    <source>
        <dbReference type="ARBA" id="ARBA00023125"/>
    </source>
</evidence>
<dbReference type="RefSeq" id="WP_008790292.1">
    <property type="nucleotide sequence ID" value="NZ_AKCB01000004.1"/>
</dbReference>
<dbReference type="eggNOG" id="COG0582">
    <property type="taxonomic scope" value="Bacteria"/>
</dbReference>
<dbReference type="GO" id="GO:0003677">
    <property type="term" value="F:DNA binding"/>
    <property type="evidence" value="ECO:0007669"/>
    <property type="project" value="UniProtKB-KW"/>
</dbReference>
<evidence type="ECO:0000313" key="6">
    <source>
        <dbReference type="Proteomes" id="UP000003157"/>
    </source>
</evidence>
<protein>
    <recommendedName>
        <fullName evidence="4">Tyr recombinase domain-containing protein</fullName>
    </recommendedName>
</protein>
<dbReference type="HOGENOM" id="CLU_027562_17_1_9"/>
<feature type="domain" description="Tyr recombinase" evidence="4">
    <location>
        <begin position="119"/>
        <end position="310"/>
    </location>
</feature>
<evidence type="ECO:0000256" key="3">
    <source>
        <dbReference type="ARBA" id="ARBA00023172"/>
    </source>
</evidence>
<proteinExistence type="inferred from homology"/>
<evidence type="ECO:0000259" key="4">
    <source>
        <dbReference type="PROSITE" id="PS51898"/>
    </source>
</evidence>
<dbReference type="Gene3D" id="1.10.150.130">
    <property type="match status" value="1"/>
</dbReference>
<keyword evidence="2" id="KW-0238">DNA-binding</keyword>
<dbReference type="PANTHER" id="PTHR30349:SF64">
    <property type="entry name" value="PROPHAGE INTEGRASE INTD-RELATED"/>
    <property type="match status" value="1"/>
</dbReference>
<dbReference type="SUPFAM" id="SSF56349">
    <property type="entry name" value="DNA breaking-rejoining enzymes"/>
    <property type="match status" value="1"/>
</dbReference>
<name>E7GER8_9FIRM</name>
<dbReference type="CDD" id="cd01189">
    <property type="entry name" value="INT_ICEBs1_C_like"/>
    <property type="match status" value="1"/>
</dbReference>
<dbReference type="InterPro" id="IPR050090">
    <property type="entry name" value="Tyrosine_recombinase_XerCD"/>
</dbReference>
<dbReference type="InterPro" id="IPR010998">
    <property type="entry name" value="Integrase_recombinase_N"/>
</dbReference>
<reference evidence="5 6" key="1">
    <citation type="submission" date="2010-12" db="EMBL/GenBank/DDBJ databases">
        <title>The Genome Sequence of Coprobacillus sp. strain 29_1.</title>
        <authorList>
            <consortium name="The Broad Institute Genome Sequencing Platform"/>
            <person name="Earl A."/>
            <person name="Ward D."/>
            <person name="Feldgarden M."/>
            <person name="Gevers D."/>
            <person name="Daigneault M."/>
            <person name="Sibley C.D."/>
            <person name="White A."/>
            <person name="Strauss J."/>
            <person name="Allen-Vercoe E."/>
            <person name="Young S.K."/>
            <person name="Zeng Q."/>
            <person name="Gargeya S."/>
            <person name="Fitzgerald M."/>
            <person name="Haas B."/>
            <person name="Abouelleil A."/>
            <person name="Alvarado L."/>
            <person name="Arachchi H.M."/>
            <person name="Berlin A."/>
            <person name="Brown A."/>
            <person name="Chapman S.B."/>
            <person name="Chen Z."/>
            <person name="Dunbar C."/>
            <person name="Freedman E."/>
            <person name="Gearin G."/>
            <person name="Gellesch M."/>
            <person name="Goldberg J."/>
            <person name="Griggs A."/>
            <person name="Gujja S."/>
            <person name="Heilman E."/>
            <person name="Heiman D."/>
            <person name="Howarth C."/>
            <person name="Larson L."/>
            <person name="Lui A."/>
            <person name="MacDonald P.J.P."/>
            <person name="Mehta T."/>
            <person name="Montmayeur A."/>
            <person name="Murphy C."/>
            <person name="Neiman D."/>
            <person name="Pearson M."/>
            <person name="Priest M."/>
            <person name="Roberts A."/>
            <person name="Saif S."/>
            <person name="Shea T."/>
            <person name="Shenoy N."/>
            <person name="Sisk P."/>
            <person name="Stolte C."/>
            <person name="Sykes S."/>
            <person name="White J."/>
            <person name="Yandava C."/>
            <person name="Nusbaum C."/>
            <person name="Birren B."/>
        </authorList>
    </citation>
    <scope>NUCLEOTIDE SEQUENCE [LARGE SCALE GENOMIC DNA]</scope>
    <source>
        <strain evidence="5 6">29_1</strain>
    </source>
</reference>
<keyword evidence="6" id="KW-1185">Reference proteome</keyword>
<sequence length="324" mass="38179">MKNYITLDELVIQHENIMKNTLKLASLTAYKRRYIQYIQPYFGTSAISSINLDRLLQWWSDMTSLKSRNNKNYSTNTLNCSIRGTFNAYMNFAVNMGYIAQNPLSLIPQYKNPNEVHMNKNNYWTSNEFNNFLSTVDNLLYYSLFYILFFTGMRIGEVLSLQWNDIDFSRNKLYINKTLRYISKQKGYIISPPKSWRSQRCIELTDGCINLLDELFCTYETYPNFKMSNFVFGNSCFLKYPTIRVNFMKYISKSHVKSITIHGLRHSHASMLINANVPDYLIADHLGHSVNELYKTYAHIYISSKEEFFPILNHLECEFQNIKS</sequence>
<gene>
    <name evidence="5" type="ORF">HMPREF9488_03210</name>
</gene>
<keyword evidence="3" id="KW-0233">DNA recombination</keyword>
<dbReference type="GO" id="GO:0015074">
    <property type="term" value="P:DNA integration"/>
    <property type="evidence" value="ECO:0007669"/>
    <property type="project" value="InterPro"/>
</dbReference>
<dbReference type="GeneID" id="78231521"/>
<dbReference type="Gene3D" id="1.10.443.10">
    <property type="entry name" value="Intergrase catalytic core"/>
    <property type="match status" value="1"/>
</dbReference>
<evidence type="ECO:0000313" key="5">
    <source>
        <dbReference type="EMBL" id="EFW03519.1"/>
    </source>
</evidence>
<dbReference type="AlphaFoldDB" id="E7GER8"/>
<dbReference type="InterPro" id="IPR002104">
    <property type="entry name" value="Integrase_catalytic"/>
</dbReference>
<accession>E7GER8</accession>
<dbReference type="GO" id="GO:0006310">
    <property type="term" value="P:DNA recombination"/>
    <property type="evidence" value="ECO:0007669"/>
    <property type="project" value="UniProtKB-KW"/>
</dbReference>
<evidence type="ECO:0000256" key="1">
    <source>
        <dbReference type="ARBA" id="ARBA00008857"/>
    </source>
</evidence>
<dbReference type="PANTHER" id="PTHR30349">
    <property type="entry name" value="PHAGE INTEGRASE-RELATED"/>
    <property type="match status" value="1"/>
</dbReference>
<dbReference type="Proteomes" id="UP000003157">
    <property type="component" value="Unassembled WGS sequence"/>
</dbReference>
<dbReference type="PROSITE" id="PS51898">
    <property type="entry name" value="TYR_RECOMBINASE"/>
    <property type="match status" value="1"/>
</dbReference>
<organism evidence="5 6">
    <name type="scientific">Coprobacillus cateniformis</name>
    <dbReference type="NCBI Taxonomy" id="100884"/>
    <lineage>
        <taxon>Bacteria</taxon>
        <taxon>Bacillati</taxon>
        <taxon>Bacillota</taxon>
        <taxon>Erysipelotrichia</taxon>
        <taxon>Erysipelotrichales</taxon>
        <taxon>Coprobacillaceae</taxon>
        <taxon>Coprobacillus</taxon>
    </lineage>
</organism>
<dbReference type="STRING" id="100884.GCA_000269565_03780"/>